<evidence type="ECO:0000313" key="2">
    <source>
        <dbReference type="EMBL" id="JAS88432.1"/>
    </source>
</evidence>
<dbReference type="Gene3D" id="3.10.200.10">
    <property type="entry name" value="Alpha carbonic anhydrase"/>
    <property type="match status" value="1"/>
</dbReference>
<dbReference type="EMBL" id="GECU01019274">
    <property type="protein sequence ID" value="JAS88432.1"/>
    <property type="molecule type" value="Transcribed_RNA"/>
</dbReference>
<dbReference type="AlphaFoldDB" id="A0A1B6IND3"/>
<dbReference type="SUPFAM" id="SSF51069">
    <property type="entry name" value="Carbonic anhydrase"/>
    <property type="match status" value="1"/>
</dbReference>
<feature type="non-terminal residue" evidence="2">
    <location>
        <position position="1"/>
    </location>
</feature>
<evidence type="ECO:0000259" key="1">
    <source>
        <dbReference type="PROSITE" id="PS51144"/>
    </source>
</evidence>
<feature type="non-terminal residue" evidence="2">
    <location>
        <position position="120"/>
    </location>
</feature>
<dbReference type="PROSITE" id="PS51144">
    <property type="entry name" value="ALPHA_CA_2"/>
    <property type="match status" value="1"/>
</dbReference>
<sequence>WGSLDLGVCTHTIQWLVSRIALAISVEDLMKFRRTLNLKREPIVQNFQRSCPSTGRTVFHVNPLVEADHFLLPRSLLLPIQAQGLNEIFKSSDYPADLNHGTGEEEKIARGRELLDSRYL</sequence>
<gene>
    <name evidence="2" type="ORF">g.27913</name>
</gene>
<protein>
    <recommendedName>
        <fullName evidence="1">Alpha-carbonic anhydrase domain-containing protein</fullName>
    </recommendedName>
</protein>
<name>A0A1B6IND3_9HEMI</name>
<accession>A0A1B6IND3</accession>
<feature type="domain" description="Alpha-carbonic anhydrase" evidence="1">
    <location>
        <begin position="1"/>
        <end position="62"/>
    </location>
</feature>
<dbReference type="InterPro" id="IPR001148">
    <property type="entry name" value="CA_dom"/>
</dbReference>
<organism evidence="2">
    <name type="scientific">Homalodisca liturata</name>
    <dbReference type="NCBI Taxonomy" id="320908"/>
    <lineage>
        <taxon>Eukaryota</taxon>
        <taxon>Metazoa</taxon>
        <taxon>Ecdysozoa</taxon>
        <taxon>Arthropoda</taxon>
        <taxon>Hexapoda</taxon>
        <taxon>Insecta</taxon>
        <taxon>Pterygota</taxon>
        <taxon>Neoptera</taxon>
        <taxon>Paraneoptera</taxon>
        <taxon>Hemiptera</taxon>
        <taxon>Auchenorrhyncha</taxon>
        <taxon>Membracoidea</taxon>
        <taxon>Cicadellidae</taxon>
        <taxon>Cicadellinae</taxon>
        <taxon>Proconiini</taxon>
        <taxon>Homalodisca</taxon>
    </lineage>
</organism>
<dbReference type="InterPro" id="IPR036398">
    <property type="entry name" value="CA_dom_sf"/>
</dbReference>
<reference evidence="2" key="1">
    <citation type="submission" date="2015-11" db="EMBL/GenBank/DDBJ databases">
        <title>De novo transcriptome assembly of four potential Pierce s Disease insect vectors from Arizona vineyards.</title>
        <authorList>
            <person name="Tassone E.E."/>
        </authorList>
    </citation>
    <scope>NUCLEOTIDE SEQUENCE</scope>
</reference>
<proteinExistence type="predicted"/>